<reference evidence="1 2" key="1">
    <citation type="submission" date="2015-06" db="EMBL/GenBank/DDBJ databases">
        <authorList>
            <person name="Zeng Y."/>
            <person name="Huang Y."/>
        </authorList>
    </citation>
    <scope>NUCLEOTIDE SEQUENCE [LARGE SCALE GENOMIC DNA]</scope>
    <source>
        <strain evidence="1 2">PQ-2</strain>
    </source>
</reference>
<name>A0A0G3XG48_9SPHN</name>
<evidence type="ECO:0000313" key="1">
    <source>
        <dbReference type="EMBL" id="AKM09368.1"/>
    </source>
</evidence>
<accession>A0A0G3XG48</accession>
<organism evidence="1 2">
    <name type="scientific">Croceicoccus naphthovorans</name>
    <dbReference type="NCBI Taxonomy" id="1348774"/>
    <lineage>
        <taxon>Bacteria</taxon>
        <taxon>Pseudomonadati</taxon>
        <taxon>Pseudomonadota</taxon>
        <taxon>Alphaproteobacteria</taxon>
        <taxon>Sphingomonadales</taxon>
        <taxon>Erythrobacteraceae</taxon>
        <taxon>Croceicoccus</taxon>
    </lineage>
</organism>
<dbReference type="EMBL" id="CP011770">
    <property type="protein sequence ID" value="AKM09368.1"/>
    <property type="molecule type" value="Genomic_DNA"/>
</dbReference>
<dbReference type="STRING" id="1348774.AB433_04210"/>
<sequence>MNNPKITTIDLTPTWSEILPALLRLYAEGSTSKVKRTAEEELRRMAALADRYVAAQDDLKEAA</sequence>
<gene>
    <name evidence="1" type="ORF">AB433_04210</name>
</gene>
<dbReference type="Proteomes" id="UP000035287">
    <property type="component" value="Chromosome"/>
</dbReference>
<protein>
    <submittedName>
        <fullName evidence="1">Uncharacterized protein</fullName>
    </submittedName>
</protein>
<dbReference type="AlphaFoldDB" id="A0A0G3XG48"/>
<dbReference type="KEGG" id="cna:AB433_04210"/>
<dbReference type="RefSeq" id="WP_047820058.1">
    <property type="nucleotide sequence ID" value="NZ_CP011770.1"/>
</dbReference>
<keyword evidence="2" id="KW-1185">Reference proteome</keyword>
<proteinExistence type="predicted"/>
<dbReference type="PATRIC" id="fig|1348774.3.peg.878"/>
<evidence type="ECO:0000313" key="2">
    <source>
        <dbReference type="Proteomes" id="UP000035287"/>
    </source>
</evidence>